<gene>
    <name evidence="2" type="ORF">NTA49_12580</name>
</gene>
<proteinExistence type="predicted"/>
<dbReference type="InterPro" id="IPR037523">
    <property type="entry name" value="VOC_core"/>
</dbReference>
<reference evidence="2" key="1">
    <citation type="submission" date="2022-07" db="EMBL/GenBank/DDBJ databases">
        <title>Pseudosulfitobacter sp. strain AP-MA-4, whole genome sequence.</title>
        <authorList>
            <person name="Jiang Y."/>
        </authorList>
    </citation>
    <scope>NUCLEOTIDE SEQUENCE</scope>
    <source>
        <strain evidence="2">AP-MA-4</strain>
    </source>
</reference>
<sequence>MPDFKSILETALYVDDMDRATAFYEDVLQLTSLMKSDRLCAYNVNDASVLLLFIRGGTLEPVDTGNGIIPPHDGTGPLHIAFSATHEMLTVWEDHLREKDIEIEGQTTWKRGGRSIYFRDPDGHLLEIASSPGLWPGF</sequence>
<dbReference type="EMBL" id="JANKJG010000009">
    <property type="protein sequence ID" value="MCR8827373.1"/>
    <property type="molecule type" value="Genomic_DNA"/>
</dbReference>
<dbReference type="PANTHER" id="PTHR21366">
    <property type="entry name" value="GLYOXALASE FAMILY PROTEIN"/>
    <property type="match status" value="1"/>
</dbReference>
<evidence type="ECO:0000313" key="2">
    <source>
        <dbReference type="EMBL" id="MCR8827373.1"/>
    </source>
</evidence>
<organism evidence="2 3">
    <name type="scientific">Pseudosulfitobacter koreensis</name>
    <dbReference type="NCBI Taxonomy" id="2968472"/>
    <lineage>
        <taxon>Bacteria</taxon>
        <taxon>Pseudomonadati</taxon>
        <taxon>Pseudomonadota</taxon>
        <taxon>Alphaproteobacteria</taxon>
        <taxon>Rhodobacterales</taxon>
        <taxon>Roseobacteraceae</taxon>
        <taxon>Pseudosulfitobacter</taxon>
    </lineage>
</organism>
<name>A0ABT1Z2L1_9RHOB</name>
<dbReference type="RefSeq" id="WP_258295144.1">
    <property type="nucleotide sequence ID" value="NZ_JANKJG010000009.1"/>
</dbReference>
<dbReference type="PROSITE" id="PS51819">
    <property type="entry name" value="VOC"/>
    <property type="match status" value="1"/>
</dbReference>
<protein>
    <submittedName>
        <fullName evidence="2">VOC family protein</fullName>
    </submittedName>
</protein>
<feature type="domain" description="VOC" evidence="1">
    <location>
        <begin position="6"/>
        <end position="131"/>
    </location>
</feature>
<accession>A0ABT1Z2L1</accession>
<dbReference type="InterPro" id="IPR050383">
    <property type="entry name" value="GlyoxalaseI/FosfomycinResist"/>
</dbReference>
<evidence type="ECO:0000259" key="1">
    <source>
        <dbReference type="PROSITE" id="PS51819"/>
    </source>
</evidence>
<dbReference type="Proteomes" id="UP001165396">
    <property type="component" value="Unassembled WGS sequence"/>
</dbReference>
<dbReference type="Pfam" id="PF00903">
    <property type="entry name" value="Glyoxalase"/>
    <property type="match status" value="1"/>
</dbReference>
<dbReference type="SUPFAM" id="SSF54593">
    <property type="entry name" value="Glyoxalase/Bleomycin resistance protein/Dihydroxybiphenyl dioxygenase"/>
    <property type="match status" value="1"/>
</dbReference>
<comment type="caution">
    <text evidence="2">The sequence shown here is derived from an EMBL/GenBank/DDBJ whole genome shotgun (WGS) entry which is preliminary data.</text>
</comment>
<keyword evidence="3" id="KW-1185">Reference proteome</keyword>
<dbReference type="PANTHER" id="PTHR21366:SF22">
    <property type="entry name" value="VOC DOMAIN-CONTAINING PROTEIN"/>
    <property type="match status" value="1"/>
</dbReference>
<dbReference type="Gene3D" id="3.10.180.10">
    <property type="entry name" value="2,3-Dihydroxybiphenyl 1,2-Dioxygenase, domain 1"/>
    <property type="match status" value="1"/>
</dbReference>
<evidence type="ECO:0000313" key="3">
    <source>
        <dbReference type="Proteomes" id="UP001165396"/>
    </source>
</evidence>
<dbReference type="InterPro" id="IPR029068">
    <property type="entry name" value="Glyas_Bleomycin-R_OHBP_Dase"/>
</dbReference>
<dbReference type="InterPro" id="IPR004360">
    <property type="entry name" value="Glyas_Fos-R_dOase_dom"/>
</dbReference>